<evidence type="ECO:0000313" key="1">
    <source>
        <dbReference type="EMBL" id="KAG0413906.1"/>
    </source>
</evidence>
<gene>
    <name evidence="1" type="ORF">HPB47_008936</name>
</gene>
<dbReference type="EMBL" id="JABSTQ010011222">
    <property type="protein sequence ID" value="KAG0413906.1"/>
    <property type="molecule type" value="Genomic_DNA"/>
</dbReference>
<comment type="caution">
    <text evidence="1">The sequence shown here is derived from an EMBL/GenBank/DDBJ whole genome shotgun (WGS) entry which is preliminary data.</text>
</comment>
<organism evidence="1 2">
    <name type="scientific">Ixodes persulcatus</name>
    <name type="common">Taiga tick</name>
    <dbReference type="NCBI Taxonomy" id="34615"/>
    <lineage>
        <taxon>Eukaryota</taxon>
        <taxon>Metazoa</taxon>
        <taxon>Ecdysozoa</taxon>
        <taxon>Arthropoda</taxon>
        <taxon>Chelicerata</taxon>
        <taxon>Arachnida</taxon>
        <taxon>Acari</taxon>
        <taxon>Parasitiformes</taxon>
        <taxon>Ixodida</taxon>
        <taxon>Ixodoidea</taxon>
        <taxon>Ixodidae</taxon>
        <taxon>Ixodinae</taxon>
        <taxon>Ixodes</taxon>
    </lineage>
</organism>
<keyword evidence="2" id="KW-1185">Reference proteome</keyword>
<reference evidence="1 2" key="1">
    <citation type="journal article" date="2020" name="Cell">
        <title>Large-Scale Comparative Analyses of Tick Genomes Elucidate Their Genetic Diversity and Vector Capacities.</title>
        <authorList>
            <consortium name="Tick Genome and Microbiome Consortium (TIGMIC)"/>
            <person name="Jia N."/>
            <person name="Wang J."/>
            <person name="Shi W."/>
            <person name="Du L."/>
            <person name="Sun Y."/>
            <person name="Zhan W."/>
            <person name="Jiang J.F."/>
            <person name="Wang Q."/>
            <person name="Zhang B."/>
            <person name="Ji P."/>
            <person name="Bell-Sakyi L."/>
            <person name="Cui X.M."/>
            <person name="Yuan T.T."/>
            <person name="Jiang B.G."/>
            <person name="Yang W.F."/>
            <person name="Lam T.T."/>
            <person name="Chang Q.C."/>
            <person name="Ding S.J."/>
            <person name="Wang X.J."/>
            <person name="Zhu J.G."/>
            <person name="Ruan X.D."/>
            <person name="Zhao L."/>
            <person name="Wei J.T."/>
            <person name="Ye R.Z."/>
            <person name="Que T.C."/>
            <person name="Du C.H."/>
            <person name="Zhou Y.H."/>
            <person name="Cheng J.X."/>
            <person name="Dai P.F."/>
            <person name="Guo W.B."/>
            <person name="Han X.H."/>
            <person name="Huang E.J."/>
            <person name="Li L.F."/>
            <person name="Wei W."/>
            <person name="Gao Y.C."/>
            <person name="Liu J.Z."/>
            <person name="Shao H.Z."/>
            <person name="Wang X."/>
            <person name="Wang C.C."/>
            <person name="Yang T.C."/>
            <person name="Huo Q.B."/>
            <person name="Li W."/>
            <person name="Chen H.Y."/>
            <person name="Chen S.E."/>
            <person name="Zhou L.G."/>
            <person name="Ni X.B."/>
            <person name="Tian J.H."/>
            <person name="Sheng Y."/>
            <person name="Liu T."/>
            <person name="Pan Y.S."/>
            <person name="Xia L.Y."/>
            <person name="Li J."/>
            <person name="Zhao F."/>
            <person name="Cao W.C."/>
        </authorList>
    </citation>
    <scope>NUCLEOTIDE SEQUENCE [LARGE SCALE GENOMIC DNA]</scope>
    <source>
        <strain evidence="1">Iper-2018</strain>
    </source>
</reference>
<sequence length="106" mass="11817">MLDLGSLDVNNADYDHDLDFPVLKYTEMTGALLKESVSLCTAACKKFPSSNERAAKYIKRAMDRKHGSSWHVVVGGAFGLEVTHELRNILYVFCCAKLAVCLWKCS</sequence>
<dbReference type="Proteomes" id="UP000805193">
    <property type="component" value="Unassembled WGS sequence"/>
</dbReference>
<proteinExistence type="predicted"/>
<evidence type="ECO:0000313" key="2">
    <source>
        <dbReference type="Proteomes" id="UP000805193"/>
    </source>
</evidence>
<protein>
    <submittedName>
        <fullName evidence="1">Uncharacterized protein</fullName>
    </submittedName>
</protein>
<accession>A0AC60P3B8</accession>
<name>A0AC60P3B8_IXOPE</name>